<reference evidence="2 3" key="1">
    <citation type="submission" date="2016-08" db="EMBL/GenBank/DDBJ databases">
        <title>Complete genome sequence of Fictibacillus arsenicus G25-54, a strain with toxicity to nematodes and a potential arsenic-resistance activity.</title>
        <authorList>
            <person name="Zheng Z."/>
        </authorList>
    </citation>
    <scope>NUCLEOTIDE SEQUENCE [LARGE SCALE GENOMIC DNA]</scope>
    <source>
        <strain evidence="2 3">G25-54</strain>
    </source>
</reference>
<evidence type="ECO:0000313" key="2">
    <source>
        <dbReference type="EMBL" id="ANX11436.1"/>
    </source>
</evidence>
<dbReference type="GO" id="GO:0016829">
    <property type="term" value="F:lyase activity"/>
    <property type="evidence" value="ECO:0007669"/>
    <property type="project" value="UniProtKB-KW"/>
</dbReference>
<dbReference type="InterPro" id="IPR004360">
    <property type="entry name" value="Glyas_Fos-R_dOase_dom"/>
</dbReference>
<dbReference type="Gene3D" id="3.10.180.10">
    <property type="entry name" value="2,3-Dihydroxybiphenyl 1,2-Dioxygenase, domain 1"/>
    <property type="match status" value="1"/>
</dbReference>
<sequence length="122" mass="13980">MSKSLIHEMHYFRIPVLDLQESITWYTECLGFQLRHSDGKLAVIELKSGPLLILVQGDPDSRGHFTINGQAEFSIGFTSSNIKELHTYLTNQNVKVDEMQEDNGHSYFHFFDPSGNKLQVHN</sequence>
<protein>
    <submittedName>
        <fullName evidence="2">Lactoylglutathione lyase</fullName>
    </submittedName>
</protein>
<dbReference type="InterPro" id="IPR037523">
    <property type="entry name" value="VOC_core"/>
</dbReference>
<dbReference type="CDD" id="cd06587">
    <property type="entry name" value="VOC"/>
    <property type="match status" value="1"/>
</dbReference>
<keyword evidence="2" id="KW-0456">Lyase</keyword>
<dbReference type="InterPro" id="IPR029068">
    <property type="entry name" value="Glyas_Bleomycin-R_OHBP_Dase"/>
</dbReference>
<accession>A0A1B1Z1S8</accession>
<dbReference type="Proteomes" id="UP000077412">
    <property type="component" value="Chromosome"/>
</dbReference>
<dbReference type="SUPFAM" id="SSF54593">
    <property type="entry name" value="Glyoxalase/Bleomycin resistance protein/Dihydroxybiphenyl dioxygenase"/>
    <property type="match status" value="1"/>
</dbReference>
<dbReference type="STRING" id="255247.ABE41_005405"/>
<gene>
    <name evidence="2" type="ORF">ABE41_005405</name>
</gene>
<dbReference type="AlphaFoldDB" id="A0A1B1Z1S8"/>
<keyword evidence="3" id="KW-1185">Reference proteome</keyword>
<dbReference type="Pfam" id="PF00903">
    <property type="entry name" value="Glyoxalase"/>
    <property type="match status" value="1"/>
</dbReference>
<organism evidence="2 3">
    <name type="scientific">Fictibacillus arsenicus</name>
    <dbReference type="NCBI Taxonomy" id="255247"/>
    <lineage>
        <taxon>Bacteria</taxon>
        <taxon>Bacillati</taxon>
        <taxon>Bacillota</taxon>
        <taxon>Bacilli</taxon>
        <taxon>Bacillales</taxon>
        <taxon>Fictibacillaceae</taxon>
        <taxon>Fictibacillus</taxon>
    </lineage>
</organism>
<proteinExistence type="predicted"/>
<evidence type="ECO:0000259" key="1">
    <source>
        <dbReference type="PROSITE" id="PS51819"/>
    </source>
</evidence>
<dbReference type="EMBL" id="CP016761">
    <property type="protein sequence ID" value="ANX11436.1"/>
    <property type="molecule type" value="Genomic_DNA"/>
</dbReference>
<name>A0A1B1Z1S8_9BACL</name>
<dbReference type="PROSITE" id="PS51819">
    <property type="entry name" value="VOC"/>
    <property type="match status" value="1"/>
</dbReference>
<dbReference type="RefSeq" id="WP_066287271.1">
    <property type="nucleotide sequence ID" value="NZ_CP016761.1"/>
</dbReference>
<feature type="domain" description="VOC" evidence="1">
    <location>
        <begin position="8"/>
        <end position="122"/>
    </location>
</feature>
<evidence type="ECO:0000313" key="3">
    <source>
        <dbReference type="Proteomes" id="UP000077412"/>
    </source>
</evidence>
<dbReference type="OrthoDB" id="2608626at2"/>
<dbReference type="KEGG" id="far:ABE41_005405"/>